<keyword evidence="1" id="KW-0547">Nucleotide-binding</keyword>
<dbReference type="AlphaFoldDB" id="A0A226WN72"/>
<dbReference type="SMART" id="SM00382">
    <property type="entry name" value="AAA"/>
    <property type="match status" value="1"/>
</dbReference>
<dbReference type="InterPro" id="IPR010523">
    <property type="entry name" value="XylR_N"/>
</dbReference>
<dbReference type="Pfam" id="PF02954">
    <property type="entry name" value="HTH_8"/>
    <property type="match status" value="1"/>
</dbReference>
<keyword evidence="4" id="KW-0804">Transcription</keyword>
<dbReference type="FunFam" id="3.40.50.300:FF:000006">
    <property type="entry name" value="DNA-binding transcriptional regulator NtrC"/>
    <property type="match status" value="1"/>
</dbReference>
<dbReference type="Pfam" id="PF25601">
    <property type="entry name" value="AAA_lid_14"/>
    <property type="match status" value="1"/>
</dbReference>
<dbReference type="GO" id="GO:0006355">
    <property type="term" value="P:regulation of DNA-templated transcription"/>
    <property type="evidence" value="ECO:0007669"/>
    <property type="project" value="InterPro"/>
</dbReference>
<evidence type="ECO:0000313" key="6">
    <source>
        <dbReference type="EMBL" id="OXC72038.1"/>
    </source>
</evidence>
<dbReference type="Gene3D" id="3.30.1380.20">
    <property type="entry name" value="Trafficking protein particle complex subunit 3"/>
    <property type="match status" value="1"/>
</dbReference>
<dbReference type="InterPro" id="IPR009057">
    <property type="entry name" value="Homeodomain-like_sf"/>
</dbReference>
<dbReference type="OrthoDB" id="9761705at2"/>
<dbReference type="SMART" id="SM00989">
    <property type="entry name" value="V4R"/>
    <property type="match status" value="1"/>
</dbReference>
<keyword evidence="2" id="KW-0067">ATP-binding</keyword>
<dbReference type="Gene3D" id="1.10.8.60">
    <property type="match status" value="1"/>
</dbReference>
<dbReference type="InterPro" id="IPR025662">
    <property type="entry name" value="Sigma_54_int_dom_ATP-bd_1"/>
</dbReference>
<evidence type="ECO:0000256" key="4">
    <source>
        <dbReference type="ARBA" id="ARBA00023163"/>
    </source>
</evidence>
<dbReference type="InterPro" id="IPR027417">
    <property type="entry name" value="P-loop_NTPase"/>
</dbReference>
<dbReference type="Gene3D" id="1.10.10.60">
    <property type="entry name" value="Homeodomain-like"/>
    <property type="match status" value="1"/>
</dbReference>
<dbReference type="InterPro" id="IPR004096">
    <property type="entry name" value="V4R"/>
</dbReference>
<keyword evidence="3" id="KW-0805">Transcription regulation</keyword>
<dbReference type="Proteomes" id="UP000214720">
    <property type="component" value="Unassembled WGS sequence"/>
</dbReference>
<protein>
    <submittedName>
        <fullName evidence="6">Positive regulator of phenol hydroxylase</fullName>
    </submittedName>
</protein>
<dbReference type="CDD" id="cd00009">
    <property type="entry name" value="AAA"/>
    <property type="match status" value="1"/>
</dbReference>
<dbReference type="Pfam" id="PF06505">
    <property type="entry name" value="XylR_N"/>
    <property type="match status" value="1"/>
</dbReference>
<dbReference type="PANTHER" id="PTHR32071">
    <property type="entry name" value="TRANSCRIPTIONAL REGULATORY PROTEIN"/>
    <property type="match status" value="1"/>
</dbReference>
<dbReference type="SUPFAM" id="SSF52540">
    <property type="entry name" value="P-loop containing nucleoside triphosphate hydrolases"/>
    <property type="match status" value="1"/>
</dbReference>
<dbReference type="PROSITE" id="PS00688">
    <property type="entry name" value="SIGMA54_INTERACT_3"/>
    <property type="match status" value="1"/>
</dbReference>
<sequence>MTRFTDLPLKFRADTTINTAEGERSTLPDISDLSARLRFAPHEGQVWLDDQRVVVLNLEALIALRRQLVESVGIETAKKILFNAGHAAGSREAMLAMKLRTGQPNLDAFLVGPQLHALRGEVFVEPEIIDVDVEAGHYYSVLKWRNSAEAETHVASFGGSSEPVCWMQIGYASGYTSALMGRPIAFREVECAASGGAVCRIVGRTVEEWVARGESLDANGGAMPTAPSVATANPALLAEGVVGASSRFLAAWHLVQRVAPLSTTVLLQGETGVGKEVFAKAVHRSSPRSSKRLYCINCAAIPDSLIDSELFGVERGAYTGAVASRSGWFEAADGSTLFLDEIGTLSLTAQAKLLRVLQEGEITRVGSTSTSKVDVRVVCATNVDLAEAVSAGTFRADLRHRLEAFPITIPPLRERRGDIPPLVDLFLRRFIETTGRCVKGLTSAAIDALLLYDFPGNIRELENMVARAAILTTDGETIDAFHLFSRQDSLQKAFLSPENNGSLADARFNRAATDDPDLAAIRKLITGRSLADIERAAIDEALRITSGNVSQAARQLGLTRAQLRHRLETLKDERSP</sequence>
<dbReference type="PRINTS" id="PR01590">
    <property type="entry name" value="HTHFIS"/>
</dbReference>
<dbReference type="PROSITE" id="PS50045">
    <property type="entry name" value="SIGMA54_INTERACT_4"/>
    <property type="match status" value="1"/>
</dbReference>
<organism evidence="6 7">
    <name type="scientific">Caballeronia sordidicola</name>
    <name type="common">Burkholderia sordidicola</name>
    <dbReference type="NCBI Taxonomy" id="196367"/>
    <lineage>
        <taxon>Bacteria</taxon>
        <taxon>Pseudomonadati</taxon>
        <taxon>Pseudomonadota</taxon>
        <taxon>Betaproteobacteria</taxon>
        <taxon>Burkholderiales</taxon>
        <taxon>Burkholderiaceae</taxon>
        <taxon>Caballeronia</taxon>
    </lineage>
</organism>
<dbReference type="EMBL" id="MTHB01000286">
    <property type="protein sequence ID" value="OXC72038.1"/>
    <property type="molecule type" value="Genomic_DNA"/>
</dbReference>
<evidence type="ECO:0000256" key="1">
    <source>
        <dbReference type="ARBA" id="ARBA00022741"/>
    </source>
</evidence>
<dbReference type="InterPro" id="IPR025944">
    <property type="entry name" value="Sigma_54_int_dom_CS"/>
</dbReference>
<evidence type="ECO:0000256" key="3">
    <source>
        <dbReference type="ARBA" id="ARBA00023015"/>
    </source>
</evidence>
<gene>
    <name evidence="6" type="ORF">BSU04_44010</name>
</gene>
<dbReference type="Pfam" id="PF02830">
    <property type="entry name" value="V4R"/>
    <property type="match status" value="1"/>
</dbReference>
<name>A0A226WN72_CABSO</name>
<evidence type="ECO:0000259" key="5">
    <source>
        <dbReference type="PROSITE" id="PS50045"/>
    </source>
</evidence>
<dbReference type="GO" id="GO:0005524">
    <property type="term" value="F:ATP binding"/>
    <property type="evidence" value="ECO:0007669"/>
    <property type="project" value="UniProtKB-KW"/>
</dbReference>
<evidence type="ECO:0000313" key="7">
    <source>
        <dbReference type="Proteomes" id="UP000214720"/>
    </source>
</evidence>
<comment type="caution">
    <text evidence="6">The sequence shown here is derived from an EMBL/GenBank/DDBJ whole genome shotgun (WGS) entry which is preliminary data.</text>
</comment>
<reference evidence="7" key="1">
    <citation type="submission" date="2017-01" db="EMBL/GenBank/DDBJ databases">
        <title>Genome Analysis of Deinococcus marmoris KOPRI26562.</title>
        <authorList>
            <person name="Kim J.H."/>
            <person name="Oh H.-M."/>
        </authorList>
    </citation>
    <scope>NUCLEOTIDE SEQUENCE [LARGE SCALE GENOMIC DNA]</scope>
    <source>
        <strain evidence="7">PAMC 26633</strain>
    </source>
</reference>
<dbReference type="Gene3D" id="3.40.50.300">
    <property type="entry name" value="P-loop containing nucleotide triphosphate hydrolases"/>
    <property type="match status" value="1"/>
</dbReference>
<dbReference type="GO" id="GO:0043565">
    <property type="term" value="F:sequence-specific DNA binding"/>
    <property type="evidence" value="ECO:0007669"/>
    <property type="project" value="InterPro"/>
</dbReference>
<dbReference type="InterPro" id="IPR003593">
    <property type="entry name" value="AAA+_ATPase"/>
</dbReference>
<dbReference type="SUPFAM" id="SSF111126">
    <property type="entry name" value="Ligand-binding domain in the NO signalling and Golgi transport"/>
    <property type="match status" value="1"/>
</dbReference>
<feature type="domain" description="Sigma-54 factor interaction" evidence="5">
    <location>
        <begin position="241"/>
        <end position="470"/>
    </location>
</feature>
<dbReference type="InterPro" id="IPR058031">
    <property type="entry name" value="AAA_lid_NorR"/>
</dbReference>
<dbReference type="InterPro" id="IPR002197">
    <property type="entry name" value="HTH_Fis"/>
</dbReference>
<dbReference type="InterPro" id="IPR002078">
    <property type="entry name" value="Sigma_54_int"/>
</dbReference>
<evidence type="ECO:0000256" key="2">
    <source>
        <dbReference type="ARBA" id="ARBA00022840"/>
    </source>
</evidence>
<accession>A0A226WN72</accession>
<dbReference type="SUPFAM" id="SSF46689">
    <property type="entry name" value="Homeodomain-like"/>
    <property type="match status" value="1"/>
</dbReference>
<dbReference type="InterPro" id="IPR024096">
    <property type="entry name" value="NO_sig/Golgi_transp_ligand-bd"/>
</dbReference>
<dbReference type="Pfam" id="PF00158">
    <property type="entry name" value="Sigma54_activat"/>
    <property type="match status" value="1"/>
</dbReference>
<proteinExistence type="predicted"/>
<dbReference type="PROSITE" id="PS00675">
    <property type="entry name" value="SIGMA54_INTERACT_1"/>
    <property type="match status" value="1"/>
</dbReference>